<evidence type="ECO:0000313" key="2">
    <source>
        <dbReference type="Proteomes" id="UP000003573"/>
    </source>
</evidence>
<keyword evidence="2" id="KW-1185">Reference proteome</keyword>
<reference evidence="1 2" key="1">
    <citation type="journal article" date="2014" name="Int. J. Syst. Evol. Microbiol.">
        <title>Phylogenomics and the dynamic genome evolution of the genus Streptococcus.</title>
        <authorList>
            <consortium name="The Broad Institute Genome Sequencing Platform"/>
            <person name="Richards V.P."/>
            <person name="Palmer S.R."/>
            <person name="Pavinski Bitar P.D."/>
            <person name="Qin X."/>
            <person name="Weinstock G.M."/>
            <person name="Highlander S.K."/>
            <person name="Town C.D."/>
            <person name="Burne R.A."/>
            <person name="Stanhope M.J."/>
        </authorList>
    </citation>
    <scope>NUCLEOTIDE SEQUENCE [LARGE SCALE GENOMIC DNA]</scope>
    <source>
        <strain evidence="1 2">NCTC 11558</strain>
    </source>
</reference>
<gene>
    <name evidence="1" type="ORF">STRMA_1428</name>
</gene>
<name>G5JW15_9STRE</name>
<organism evidence="1 2">
    <name type="scientific">Streptococcus macacae NCTC 11558</name>
    <dbReference type="NCBI Taxonomy" id="764298"/>
    <lineage>
        <taxon>Bacteria</taxon>
        <taxon>Bacillati</taxon>
        <taxon>Bacillota</taxon>
        <taxon>Bacilli</taxon>
        <taxon>Lactobacillales</taxon>
        <taxon>Streptococcaceae</taxon>
        <taxon>Streptococcus</taxon>
    </lineage>
</organism>
<evidence type="ECO:0000313" key="1">
    <source>
        <dbReference type="EMBL" id="EHJ51560.1"/>
    </source>
</evidence>
<accession>G5JW15</accession>
<dbReference type="EMBL" id="AEUW02000001">
    <property type="protein sequence ID" value="EHJ51560.1"/>
    <property type="molecule type" value="Genomic_DNA"/>
</dbReference>
<comment type="caution">
    <text evidence="1">The sequence shown here is derived from an EMBL/GenBank/DDBJ whole genome shotgun (WGS) entry which is preliminary data.</text>
</comment>
<proteinExistence type="predicted"/>
<sequence>MQKEFQDSQFVTFEEVDTTELNGAARDFILGAAAGATIAGAIIT</sequence>
<dbReference type="RefSeq" id="WP_003078540.1">
    <property type="nucleotide sequence ID" value="NZ_AEUW02000001.1"/>
</dbReference>
<dbReference type="AlphaFoldDB" id="G5JW15"/>
<protein>
    <submittedName>
        <fullName evidence="1">Uncharacterized protein</fullName>
    </submittedName>
</protein>
<dbReference type="STRING" id="764298.STRMA_1428"/>
<dbReference type="Proteomes" id="UP000003573">
    <property type="component" value="Unassembled WGS sequence"/>
</dbReference>